<dbReference type="SUPFAM" id="SSF55785">
    <property type="entry name" value="PYP-like sensor domain (PAS domain)"/>
    <property type="match status" value="1"/>
</dbReference>
<evidence type="ECO:0000313" key="7">
    <source>
        <dbReference type="EMBL" id="MET3612534.1"/>
    </source>
</evidence>
<dbReference type="Gene3D" id="1.10.287.130">
    <property type="match status" value="1"/>
</dbReference>
<evidence type="ECO:0000256" key="4">
    <source>
        <dbReference type="ARBA" id="ARBA00022679"/>
    </source>
</evidence>
<dbReference type="Proteomes" id="UP001549047">
    <property type="component" value="Unassembled WGS sequence"/>
</dbReference>
<keyword evidence="4" id="KW-0808">Transferase</keyword>
<dbReference type="InterPro" id="IPR003661">
    <property type="entry name" value="HisK_dim/P_dom"/>
</dbReference>
<dbReference type="EC" id="2.7.13.3" evidence="2"/>
<sequence>MLSLSVISHAVAAVIPEPAFIVLLDGRYMTDNKQFRARFGLAEGELSGKRISDISVRVLGFSAFTRMRLSLPPIAEEVNVIVQPFLVRNVAVGYCVRLDEAAGNELALEDIGSFVQRAIDGLASGVTVWDAGDRLLVASRQVVERYARFGIALLPGVDRVETIRAALKSGVLGDRYRGMTISAQELSRQRGFNRPFISGTSTIERVSADEWIKVTSHVCDSDLIVSFYETIEEPHENQIKPAETAEYLLTLLRYLPDFVVHMDMNGKPEFINAPFAEALGLDGWEAAQALSEEFFADTFGTSLRDRVQELTVNGPPISFDQRLRKADNTFMWLRWSAHGLFHGDKPLGIVATGRNITLEYSQQQELKHQSDELAKKNKSLEQFAAVVSHDLKAPLRHISVFSDMIVEEAAQGNLADVQVYAQQVRNSAQRMDRVIRRLLEYSQIAYKIAAFSRVNLADIAIQAIQNLESQIDEAKAELLLSKLPSINGDPDLMRHLLQNLIANAVKYRRKGVAPRVRIYATDKGAMVNLVVEDNGIGVDPKFADRIFTAFQRLHSDDKTYEGFGVGLALCKQIAESHRGVIELDTTYRGGARFVVRLPQHVNQ</sequence>
<evidence type="ECO:0000256" key="5">
    <source>
        <dbReference type="ARBA" id="ARBA00022777"/>
    </source>
</evidence>
<dbReference type="InterPro" id="IPR036097">
    <property type="entry name" value="HisK_dim/P_sf"/>
</dbReference>
<evidence type="ECO:0000256" key="3">
    <source>
        <dbReference type="ARBA" id="ARBA00022553"/>
    </source>
</evidence>
<dbReference type="InterPro" id="IPR003594">
    <property type="entry name" value="HATPase_dom"/>
</dbReference>
<feature type="domain" description="Histidine kinase" evidence="6">
    <location>
        <begin position="386"/>
        <end position="601"/>
    </location>
</feature>
<proteinExistence type="predicted"/>
<name>A0ABV2IXY9_9HYPH</name>
<dbReference type="PANTHER" id="PTHR43304">
    <property type="entry name" value="PHYTOCHROME-LIKE PROTEIN CPH1"/>
    <property type="match status" value="1"/>
</dbReference>
<dbReference type="RefSeq" id="WP_354555098.1">
    <property type="nucleotide sequence ID" value="NZ_JBEPMB010000001.1"/>
</dbReference>
<keyword evidence="3" id="KW-0597">Phosphoprotein</keyword>
<dbReference type="InterPro" id="IPR036890">
    <property type="entry name" value="HATPase_C_sf"/>
</dbReference>
<dbReference type="InterPro" id="IPR001610">
    <property type="entry name" value="PAC"/>
</dbReference>
<evidence type="ECO:0000256" key="1">
    <source>
        <dbReference type="ARBA" id="ARBA00000085"/>
    </source>
</evidence>
<dbReference type="SMART" id="SM00086">
    <property type="entry name" value="PAC"/>
    <property type="match status" value="1"/>
</dbReference>
<dbReference type="GO" id="GO:0016301">
    <property type="term" value="F:kinase activity"/>
    <property type="evidence" value="ECO:0007669"/>
    <property type="project" value="UniProtKB-KW"/>
</dbReference>
<dbReference type="PRINTS" id="PR00344">
    <property type="entry name" value="BCTRLSENSOR"/>
</dbReference>
<organism evidence="7 8">
    <name type="scientific">Rhizobium aquaticum</name>
    <dbReference type="NCBI Taxonomy" id="1549636"/>
    <lineage>
        <taxon>Bacteria</taxon>
        <taxon>Pseudomonadati</taxon>
        <taxon>Pseudomonadota</taxon>
        <taxon>Alphaproteobacteria</taxon>
        <taxon>Hyphomicrobiales</taxon>
        <taxon>Rhizobiaceae</taxon>
        <taxon>Rhizobium/Agrobacterium group</taxon>
        <taxon>Rhizobium</taxon>
    </lineage>
</organism>
<dbReference type="PROSITE" id="PS50109">
    <property type="entry name" value="HIS_KIN"/>
    <property type="match status" value="1"/>
</dbReference>
<dbReference type="Pfam" id="PF00512">
    <property type="entry name" value="HisKA"/>
    <property type="match status" value="1"/>
</dbReference>
<dbReference type="SUPFAM" id="SSF47384">
    <property type="entry name" value="Homodimeric domain of signal transducing histidine kinase"/>
    <property type="match status" value="1"/>
</dbReference>
<dbReference type="CDD" id="cd00082">
    <property type="entry name" value="HisKA"/>
    <property type="match status" value="1"/>
</dbReference>
<dbReference type="EMBL" id="JBEPMB010000001">
    <property type="protein sequence ID" value="MET3612534.1"/>
    <property type="molecule type" value="Genomic_DNA"/>
</dbReference>
<dbReference type="Pfam" id="PF02518">
    <property type="entry name" value="HATPase_c"/>
    <property type="match status" value="1"/>
</dbReference>
<comment type="caution">
    <text evidence="7">The sequence shown here is derived from an EMBL/GenBank/DDBJ whole genome shotgun (WGS) entry which is preliminary data.</text>
</comment>
<comment type="catalytic activity">
    <reaction evidence="1">
        <text>ATP + protein L-histidine = ADP + protein N-phospho-L-histidine.</text>
        <dbReference type="EC" id="2.7.13.3"/>
    </reaction>
</comment>
<dbReference type="PANTHER" id="PTHR43304:SF1">
    <property type="entry name" value="PAC DOMAIN-CONTAINING PROTEIN"/>
    <property type="match status" value="1"/>
</dbReference>
<dbReference type="SMART" id="SM00388">
    <property type="entry name" value="HisKA"/>
    <property type="match status" value="1"/>
</dbReference>
<protein>
    <recommendedName>
        <fullName evidence="2">histidine kinase</fullName>
        <ecNumber evidence="2">2.7.13.3</ecNumber>
    </recommendedName>
</protein>
<dbReference type="SMART" id="SM00387">
    <property type="entry name" value="HATPase_c"/>
    <property type="match status" value="1"/>
</dbReference>
<gene>
    <name evidence="7" type="ORF">ABID16_000839</name>
</gene>
<dbReference type="InterPro" id="IPR000014">
    <property type="entry name" value="PAS"/>
</dbReference>
<dbReference type="InterPro" id="IPR004358">
    <property type="entry name" value="Sig_transdc_His_kin-like_C"/>
</dbReference>
<dbReference type="Gene3D" id="3.30.450.20">
    <property type="entry name" value="PAS domain"/>
    <property type="match status" value="1"/>
</dbReference>
<dbReference type="InterPro" id="IPR052162">
    <property type="entry name" value="Sensor_kinase/Photoreceptor"/>
</dbReference>
<keyword evidence="5 7" id="KW-0418">Kinase</keyword>
<keyword evidence="8" id="KW-1185">Reference proteome</keyword>
<evidence type="ECO:0000259" key="6">
    <source>
        <dbReference type="PROSITE" id="PS50109"/>
    </source>
</evidence>
<dbReference type="InterPro" id="IPR005467">
    <property type="entry name" value="His_kinase_dom"/>
</dbReference>
<accession>A0ABV2IXY9</accession>
<evidence type="ECO:0000256" key="2">
    <source>
        <dbReference type="ARBA" id="ARBA00012438"/>
    </source>
</evidence>
<evidence type="ECO:0000313" key="8">
    <source>
        <dbReference type="Proteomes" id="UP001549047"/>
    </source>
</evidence>
<dbReference type="Gene3D" id="3.30.565.10">
    <property type="entry name" value="Histidine kinase-like ATPase, C-terminal domain"/>
    <property type="match status" value="1"/>
</dbReference>
<dbReference type="InterPro" id="IPR035965">
    <property type="entry name" value="PAS-like_dom_sf"/>
</dbReference>
<reference evidence="7 8" key="1">
    <citation type="submission" date="2024-06" db="EMBL/GenBank/DDBJ databases">
        <title>Genomic Encyclopedia of Type Strains, Phase IV (KMG-IV): sequencing the most valuable type-strain genomes for metagenomic binning, comparative biology and taxonomic classification.</title>
        <authorList>
            <person name="Goeker M."/>
        </authorList>
    </citation>
    <scope>NUCLEOTIDE SEQUENCE [LARGE SCALE GENOMIC DNA]</scope>
    <source>
        <strain evidence="7 8">DSM 29780</strain>
    </source>
</reference>
<dbReference type="CDD" id="cd00130">
    <property type="entry name" value="PAS"/>
    <property type="match status" value="1"/>
</dbReference>
<dbReference type="SUPFAM" id="SSF55874">
    <property type="entry name" value="ATPase domain of HSP90 chaperone/DNA topoisomerase II/histidine kinase"/>
    <property type="match status" value="1"/>
</dbReference>